<feature type="transmembrane region" description="Helical" evidence="7">
    <location>
        <begin position="83"/>
        <end position="102"/>
    </location>
</feature>
<dbReference type="Pfam" id="PF03600">
    <property type="entry name" value="CitMHS"/>
    <property type="match status" value="1"/>
</dbReference>
<evidence type="ECO:0000256" key="5">
    <source>
        <dbReference type="ARBA" id="ARBA00022989"/>
    </source>
</evidence>
<proteinExistence type="predicted"/>
<evidence type="ECO:0000313" key="10">
    <source>
        <dbReference type="Proteomes" id="UP000664417"/>
    </source>
</evidence>
<feature type="transmembrane region" description="Helical" evidence="7">
    <location>
        <begin position="52"/>
        <end position="71"/>
    </location>
</feature>
<feature type="transmembrane region" description="Helical" evidence="7">
    <location>
        <begin position="132"/>
        <end position="157"/>
    </location>
</feature>
<feature type="transmembrane region" description="Helical" evidence="7">
    <location>
        <begin position="471"/>
        <end position="492"/>
    </location>
</feature>
<comment type="subcellular location">
    <subcellularLocation>
        <location evidence="1">Membrane</location>
        <topology evidence="1">Multi-pass membrane protein</topology>
    </subcellularLocation>
</comment>
<dbReference type="GO" id="GO:0006813">
    <property type="term" value="P:potassium ion transport"/>
    <property type="evidence" value="ECO:0007669"/>
    <property type="project" value="InterPro"/>
</dbReference>
<dbReference type="InterPro" id="IPR004680">
    <property type="entry name" value="Cit_transptr-like_dom"/>
</dbReference>
<dbReference type="PROSITE" id="PS01271">
    <property type="entry name" value="NA_SULFATE"/>
    <property type="match status" value="1"/>
</dbReference>
<dbReference type="InterPro" id="IPR036721">
    <property type="entry name" value="RCK_C_sf"/>
</dbReference>
<evidence type="ECO:0000256" key="1">
    <source>
        <dbReference type="ARBA" id="ARBA00004141"/>
    </source>
</evidence>
<evidence type="ECO:0000256" key="4">
    <source>
        <dbReference type="ARBA" id="ARBA00022737"/>
    </source>
</evidence>
<evidence type="ECO:0000256" key="3">
    <source>
        <dbReference type="ARBA" id="ARBA00022692"/>
    </source>
</evidence>
<sequence length="586" mass="63458">MIALSIIALVTVVLLMGQWVRTEITAMITISALLITGILEPSEAFSGFSNQAVVTVAAMFILSSGLVRTGVVDYITVGLERMAAGRLLVLLVVTGITTSFFSAFVNNTPIVVMLVPVILAIAKHFDTAPSKLLIPISYFAILGGTCTLIGTSTNILVDSLFRGSGGPGFTFFEFASLGIPFWTIGFIYIILFSQRLLPERTLLSQLLDSKKRSSFITEMIIMARSRYPGKKLGEVFPKEKVRVLQLVRDEQVIFTPDLETELAARDAVVLEADANTINKLTDGENLAGYAVADGDRVNIKHIDLATTEAVVTPNSHFGNRALADIGLFRDYGVHLLALRRLGRQHIYRLGNMKIRSGDVLLIQSDPEGLRKLQESENVLLIEGIECSLRFPRQAPLALAIMLGVVSLSALGVFPIATMAIVGALLMLLLRCIRFRDAMNALDSSVLFLLAGTIPLGLAMDKTGMASLLAENLIQILGPWGPLVMISALYLMSNLLTEFFSNNATAVLLTPITLVVAQNMGIDPKPLLVAITFGASASFATPIGYQTNTIVFGPGGYKFSDFTRIGLPLNLLLWVTASILIPMIWPP</sequence>
<feature type="domain" description="RCK C-terminal" evidence="8">
    <location>
        <begin position="204"/>
        <end position="286"/>
    </location>
</feature>
<organism evidence="9 10">
    <name type="scientific">Acanthopleuribacter pedis</name>
    <dbReference type="NCBI Taxonomy" id="442870"/>
    <lineage>
        <taxon>Bacteria</taxon>
        <taxon>Pseudomonadati</taxon>
        <taxon>Acidobacteriota</taxon>
        <taxon>Holophagae</taxon>
        <taxon>Acanthopleuribacterales</taxon>
        <taxon>Acanthopleuribacteraceae</taxon>
        <taxon>Acanthopleuribacter</taxon>
    </lineage>
</organism>
<feature type="transmembrane region" description="Helical" evidence="7">
    <location>
        <begin position="396"/>
        <end position="429"/>
    </location>
</feature>
<dbReference type="SUPFAM" id="SSF116726">
    <property type="entry name" value="TrkA C-terminal domain-like"/>
    <property type="match status" value="2"/>
</dbReference>
<dbReference type="InterPro" id="IPR006037">
    <property type="entry name" value="RCK_C"/>
</dbReference>
<dbReference type="EMBL" id="JAFREP010000015">
    <property type="protein sequence ID" value="MBO1319963.1"/>
    <property type="molecule type" value="Genomic_DNA"/>
</dbReference>
<evidence type="ECO:0000313" key="9">
    <source>
        <dbReference type="EMBL" id="MBO1319963.1"/>
    </source>
</evidence>
<name>A0A8J7U4Z2_9BACT</name>
<dbReference type="PANTHER" id="PTHR43652">
    <property type="entry name" value="BASIC AMINO ACID ANTIPORTER YFCC-RELATED"/>
    <property type="match status" value="1"/>
</dbReference>
<feature type="transmembrane region" description="Helical" evidence="7">
    <location>
        <begin position="169"/>
        <end position="191"/>
    </location>
</feature>
<evidence type="ECO:0000256" key="6">
    <source>
        <dbReference type="ARBA" id="ARBA00023136"/>
    </source>
</evidence>
<evidence type="ECO:0000259" key="8">
    <source>
        <dbReference type="PROSITE" id="PS51202"/>
    </source>
</evidence>
<feature type="transmembrane region" description="Helical" evidence="7">
    <location>
        <begin position="564"/>
        <end position="584"/>
    </location>
</feature>
<dbReference type="Gene3D" id="3.30.70.1450">
    <property type="entry name" value="Regulator of K+ conductance, C-terminal domain"/>
    <property type="match status" value="2"/>
</dbReference>
<dbReference type="PANTHER" id="PTHR43652:SF2">
    <property type="entry name" value="BASIC AMINO ACID ANTIPORTER YFCC-RELATED"/>
    <property type="match status" value="1"/>
</dbReference>
<dbReference type="InterPro" id="IPR051679">
    <property type="entry name" value="DASS-Related_Transporters"/>
</dbReference>
<comment type="caution">
    <text evidence="9">The sequence shown here is derived from an EMBL/GenBank/DDBJ whole genome shotgun (WGS) entry which is preliminary data.</text>
</comment>
<dbReference type="InterPro" id="IPR031312">
    <property type="entry name" value="Na/sul_symport_CS"/>
</dbReference>
<feature type="transmembrane region" description="Helical" evidence="7">
    <location>
        <begin position="441"/>
        <end position="459"/>
    </location>
</feature>
<dbReference type="PROSITE" id="PS51202">
    <property type="entry name" value="RCK_C"/>
    <property type="match status" value="2"/>
</dbReference>
<keyword evidence="5 7" id="KW-1133">Transmembrane helix</keyword>
<keyword evidence="4" id="KW-0677">Repeat</keyword>
<feature type="domain" description="RCK C-terminal" evidence="8">
    <location>
        <begin position="294"/>
        <end position="378"/>
    </location>
</feature>
<keyword evidence="10" id="KW-1185">Reference proteome</keyword>
<feature type="transmembrane region" description="Helical" evidence="7">
    <location>
        <begin position="498"/>
        <end position="516"/>
    </location>
</feature>
<dbReference type="GO" id="GO:0008324">
    <property type="term" value="F:monoatomic cation transmembrane transporter activity"/>
    <property type="evidence" value="ECO:0007669"/>
    <property type="project" value="InterPro"/>
</dbReference>
<gene>
    <name evidence="9" type="ORF">J3U88_15920</name>
</gene>
<dbReference type="RefSeq" id="WP_207859918.1">
    <property type="nucleotide sequence ID" value="NZ_JAFREP010000015.1"/>
</dbReference>
<dbReference type="GO" id="GO:0005886">
    <property type="term" value="C:plasma membrane"/>
    <property type="evidence" value="ECO:0007669"/>
    <property type="project" value="TreeGrafter"/>
</dbReference>
<evidence type="ECO:0000256" key="2">
    <source>
        <dbReference type="ARBA" id="ARBA00022448"/>
    </source>
</evidence>
<dbReference type="AlphaFoldDB" id="A0A8J7U4Z2"/>
<dbReference type="CDD" id="cd01115">
    <property type="entry name" value="SLC13_permease"/>
    <property type="match status" value="1"/>
</dbReference>
<dbReference type="Proteomes" id="UP000664417">
    <property type="component" value="Unassembled WGS sequence"/>
</dbReference>
<evidence type="ECO:0000256" key="7">
    <source>
        <dbReference type="SAM" id="Phobius"/>
    </source>
</evidence>
<keyword evidence="3 7" id="KW-0812">Transmembrane</keyword>
<keyword evidence="2" id="KW-0813">Transport</keyword>
<dbReference type="Pfam" id="PF02080">
    <property type="entry name" value="TrkA_C"/>
    <property type="match status" value="2"/>
</dbReference>
<feature type="transmembrane region" description="Helical" evidence="7">
    <location>
        <begin position="525"/>
        <end position="544"/>
    </location>
</feature>
<keyword evidence="6 7" id="KW-0472">Membrane</keyword>
<protein>
    <submittedName>
        <fullName evidence="9">SLC13 family permease</fullName>
    </submittedName>
</protein>
<accession>A0A8J7U4Z2</accession>
<reference evidence="9" key="1">
    <citation type="submission" date="2021-03" db="EMBL/GenBank/DDBJ databases">
        <authorList>
            <person name="Wang G."/>
        </authorList>
    </citation>
    <scope>NUCLEOTIDE SEQUENCE</scope>
    <source>
        <strain evidence="9">KCTC 12899</strain>
    </source>
</reference>